<dbReference type="Gene3D" id="1.10.10.10">
    <property type="entry name" value="Winged helix-like DNA-binding domain superfamily/Winged helix DNA-binding domain"/>
    <property type="match status" value="2"/>
</dbReference>
<dbReference type="InterPro" id="IPR036388">
    <property type="entry name" value="WH-like_DNA-bd_sf"/>
</dbReference>
<evidence type="ECO:0000256" key="2">
    <source>
        <dbReference type="ARBA" id="ARBA00011038"/>
    </source>
</evidence>
<gene>
    <name evidence="8" type="ORF">CcCBS67573_g04054</name>
</gene>
<dbReference type="InterPro" id="IPR036390">
    <property type="entry name" value="WH_DNA-bd_sf"/>
</dbReference>
<dbReference type="GO" id="GO:0005737">
    <property type="term" value="C:cytoplasm"/>
    <property type="evidence" value="ECO:0007669"/>
    <property type="project" value="UniProtKB-ARBA"/>
</dbReference>
<evidence type="ECO:0000256" key="4">
    <source>
        <dbReference type="ARBA" id="ARBA00023163"/>
    </source>
</evidence>
<evidence type="ECO:0000256" key="6">
    <source>
        <dbReference type="PIRNR" id="PIRNR028763"/>
    </source>
</evidence>
<evidence type="ECO:0000256" key="5">
    <source>
        <dbReference type="ARBA" id="ARBA00023242"/>
    </source>
</evidence>
<feature type="compositionally biased region" description="Acidic residues" evidence="7">
    <location>
        <begin position="294"/>
        <end position="305"/>
    </location>
</feature>
<dbReference type="STRING" id="246404.A0A507FEL3"/>
<dbReference type="PIRSF" id="PIRSF028763">
    <property type="entry name" value="RNA_pol_Rpc34"/>
    <property type="match status" value="1"/>
</dbReference>
<evidence type="ECO:0000313" key="8">
    <source>
        <dbReference type="EMBL" id="TPX74663.1"/>
    </source>
</evidence>
<evidence type="ECO:0000256" key="1">
    <source>
        <dbReference type="ARBA" id="ARBA00004123"/>
    </source>
</evidence>
<dbReference type="Proteomes" id="UP000320333">
    <property type="component" value="Unassembled WGS sequence"/>
</dbReference>
<feature type="compositionally biased region" description="Basic and acidic residues" evidence="7">
    <location>
        <begin position="283"/>
        <end position="293"/>
    </location>
</feature>
<dbReference type="SUPFAM" id="SSF46785">
    <property type="entry name" value="Winged helix' DNA-binding domain"/>
    <property type="match status" value="2"/>
</dbReference>
<dbReference type="OrthoDB" id="613763at2759"/>
<dbReference type="FunFam" id="1.10.10.10:FF:000116">
    <property type="entry name" value="DNA-directed RNA polymerase III subunit RPC6"/>
    <property type="match status" value="1"/>
</dbReference>
<evidence type="ECO:0000313" key="9">
    <source>
        <dbReference type="Proteomes" id="UP000320333"/>
    </source>
</evidence>
<dbReference type="InterPro" id="IPR007832">
    <property type="entry name" value="RNA_pol_Rpc34"/>
</dbReference>
<keyword evidence="9" id="KW-1185">Reference proteome</keyword>
<keyword evidence="4 6" id="KW-0804">Transcription</keyword>
<dbReference type="GO" id="GO:0005666">
    <property type="term" value="C:RNA polymerase III complex"/>
    <property type="evidence" value="ECO:0007669"/>
    <property type="project" value="UniProtKB-UniRule"/>
</dbReference>
<sequence>MSTMNEAEEHLLNVIRQYPKGASEDALVKDLETVEKDDIVYLVNSLSEKGYVDFVTVGKQLLFKARDINEANKTRDLNQNEKIVYNFIKSEKAKGIWIKDIKSKSGLHLQVVADCIKTLEKFKLIKSCKSVKNPTRKLYMLFDLTPSEEITGGAWYTDQELDVAFIEGLAEMTFKFISSKSYPKLSAVAQHLQKQKQGMMSASMRKHDEDDEELAFTETQPIFPPDHTGYATTKDVHAFLKRSGILKVDLAMVDVQMLVDRLWYDGKVTRIRRLGAGGFESRGDAEWNGRDLSSEEDEDDDGDEEIVQMWMYRA</sequence>
<accession>A0A507FEL3</accession>
<proteinExistence type="inferred from homology"/>
<dbReference type="Pfam" id="PF05158">
    <property type="entry name" value="RNA_pol_Rpc34"/>
    <property type="match status" value="1"/>
</dbReference>
<comment type="subcellular location">
    <subcellularLocation>
        <location evidence="1 6">Nucleus</location>
    </subcellularLocation>
</comment>
<comment type="similarity">
    <text evidence="2 6">Belongs to the eukaryotic RPC34/RPC39 RNA polymerase subunit family.</text>
</comment>
<dbReference type="PANTHER" id="PTHR12780">
    <property type="entry name" value="RNA POLYMERASE III DNA DIRECTED , 39KD SUBUNIT-RELATED"/>
    <property type="match status" value="1"/>
</dbReference>
<dbReference type="AlphaFoldDB" id="A0A507FEL3"/>
<protein>
    <recommendedName>
        <fullName evidence="6">DNA-directed RNA polymerase III subunit RPC6</fullName>
        <shortName evidence="6">RNA polymerase III subunit C6</shortName>
    </recommendedName>
</protein>
<dbReference type="EMBL" id="QEAP01000114">
    <property type="protein sequence ID" value="TPX74663.1"/>
    <property type="molecule type" value="Genomic_DNA"/>
</dbReference>
<name>A0A507FEL3_9FUNG</name>
<feature type="region of interest" description="Disordered" evidence="7">
    <location>
        <begin position="283"/>
        <end position="305"/>
    </location>
</feature>
<dbReference type="GO" id="GO:0005654">
    <property type="term" value="C:nucleoplasm"/>
    <property type="evidence" value="ECO:0007669"/>
    <property type="project" value="UniProtKB-ARBA"/>
</dbReference>
<keyword evidence="5 6" id="KW-0539">Nucleus</keyword>
<comment type="caution">
    <text evidence="8">The sequence shown here is derived from an EMBL/GenBank/DDBJ whole genome shotgun (WGS) entry which is preliminary data.</text>
</comment>
<evidence type="ECO:0000256" key="7">
    <source>
        <dbReference type="SAM" id="MobiDB-lite"/>
    </source>
</evidence>
<keyword evidence="3 6" id="KW-0240">DNA-directed RNA polymerase</keyword>
<organism evidence="8 9">
    <name type="scientific">Chytriomyces confervae</name>
    <dbReference type="NCBI Taxonomy" id="246404"/>
    <lineage>
        <taxon>Eukaryota</taxon>
        <taxon>Fungi</taxon>
        <taxon>Fungi incertae sedis</taxon>
        <taxon>Chytridiomycota</taxon>
        <taxon>Chytridiomycota incertae sedis</taxon>
        <taxon>Chytridiomycetes</taxon>
        <taxon>Chytridiales</taxon>
        <taxon>Chytriomycetaceae</taxon>
        <taxon>Chytriomyces</taxon>
    </lineage>
</organism>
<evidence type="ECO:0000256" key="3">
    <source>
        <dbReference type="ARBA" id="ARBA00022478"/>
    </source>
</evidence>
<dbReference type="InterPro" id="IPR016049">
    <property type="entry name" value="RNA_pol_Rpc34-like"/>
</dbReference>
<comment type="function">
    <text evidence="6">DNA-dependent RNA polymerase catalyzes the transcription of DNA into RNA using the four ribonucleoside triphosphates as substrates. Specific peripheric component of RNA polymerase III which synthesizes small RNAs, such as 5S rRNA and tRNAs.</text>
</comment>
<reference evidence="8 9" key="1">
    <citation type="journal article" date="2019" name="Sci. Rep.">
        <title>Comparative genomics of chytrid fungi reveal insights into the obligate biotrophic and pathogenic lifestyle of Synchytrium endobioticum.</title>
        <authorList>
            <person name="van de Vossenberg B.T.L.H."/>
            <person name="Warris S."/>
            <person name="Nguyen H.D.T."/>
            <person name="van Gent-Pelzer M.P.E."/>
            <person name="Joly D.L."/>
            <person name="van de Geest H.C."/>
            <person name="Bonants P.J.M."/>
            <person name="Smith D.S."/>
            <person name="Levesque C.A."/>
            <person name="van der Lee T.A.J."/>
        </authorList>
    </citation>
    <scope>NUCLEOTIDE SEQUENCE [LARGE SCALE GENOMIC DNA]</scope>
    <source>
        <strain evidence="8 9">CBS 675.73</strain>
    </source>
</reference>
<dbReference type="GO" id="GO:0006383">
    <property type="term" value="P:transcription by RNA polymerase III"/>
    <property type="evidence" value="ECO:0007669"/>
    <property type="project" value="UniProtKB-UniRule"/>
</dbReference>